<feature type="coiled-coil region" evidence="1">
    <location>
        <begin position="220"/>
        <end position="248"/>
    </location>
</feature>
<dbReference type="RefSeq" id="WP_058023013.1">
    <property type="nucleotide sequence ID" value="NZ_CP013189.1"/>
</dbReference>
<dbReference type="OrthoDB" id="7062138at2"/>
<gene>
    <name evidence="2" type="ORF">PS2015_3014</name>
</gene>
<evidence type="ECO:0000256" key="1">
    <source>
        <dbReference type="SAM" id="Coils"/>
    </source>
</evidence>
<sequence length="259" mass="27535">MKKLLGVVLVLVLLVGAGMIFLVNNLDGLVKRAIETAGTDALGTPVTVQSVSVDLGGGSASLYGFAIANPAGFSNQDMMRFDELSVGIDIRSLASDVIRITNIRSVNPYVLYEMQGMSSNINAIMARFPAQEPPPEAEPAGPQPVIAIDALTVDGIQGSLQSDRLPRAVNVNLGNVAIPAVQGTPEELARQIARPLLTQLARNAGNAMTSALEGELRGRVDEATEQLRSEAEQRAQELEQQAEEEVQNAVQGLRDRIGI</sequence>
<evidence type="ECO:0008006" key="4">
    <source>
        <dbReference type="Google" id="ProtNLM"/>
    </source>
</evidence>
<evidence type="ECO:0000313" key="3">
    <source>
        <dbReference type="Proteomes" id="UP000065641"/>
    </source>
</evidence>
<dbReference type="AlphaFoldDB" id="A0A0S2KH19"/>
<dbReference type="Proteomes" id="UP000065641">
    <property type="component" value="Chromosome"/>
</dbReference>
<dbReference type="KEGG" id="pspi:PS2015_3014"/>
<organism evidence="2 3">
    <name type="scientific">Pseudohongiella spirulinae</name>
    <dbReference type="NCBI Taxonomy" id="1249552"/>
    <lineage>
        <taxon>Bacteria</taxon>
        <taxon>Pseudomonadati</taxon>
        <taxon>Pseudomonadota</taxon>
        <taxon>Gammaproteobacteria</taxon>
        <taxon>Pseudomonadales</taxon>
        <taxon>Pseudohongiellaceae</taxon>
        <taxon>Pseudohongiella</taxon>
    </lineage>
</organism>
<dbReference type="EMBL" id="CP013189">
    <property type="protein sequence ID" value="ALO47639.1"/>
    <property type="molecule type" value="Genomic_DNA"/>
</dbReference>
<keyword evidence="3" id="KW-1185">Reference proteome</keyword>
<accession>A0A0S2KH19</accession>
<proteinExistence type="predicted"/>
<dbReference type="STRING" id="1249552.PS2015_3014"/>
<keyword evidence="1" id="KW-0175">Coiled coil</keyword>
<reference evidence="2 3" key="1">
    <citation type="submission" date="2015-11" db="EMBL/GenBank/DDBJ databases">
        <authorList>
            <person name="Zhang Y."/>
            <person name="Guo Z."/>
        </authorList>
    </citation>
    <scope>NUCLEOTIDE SEQUENCE [LARGE SCALE GENOMIC DNA]</scope>
    <source>
        <strain evidence="2 3">KCTC 32221</strain>
    </source>
</reference>
<evidence type="ECO:0000313" key="2">
    <source>
        <dbReference type="EMBL" id="ALO47639.1"/>
    </source>
</evidence>
<protein>
    <recommendedName>
        <fullName evidence="4">AsmA domain-containing protein</fullName>
    </recommendedName>
</protein>
<name>A0A0S2KH19_9GAMM</name>